<organism evidence="1 2">
    <name type="scientific">Salinimicrobium sediminis</name>
    <dbReference type="NCBI Taxonomy" id="1343891"/>
    <lineage>
        <taxon>Bacteria</taxon>
        <taxon>Pseudomonadati</taxon>
        <taxon>Bacteroidota</taxon>
        <taxon>Flavobacteriia</taxon>
        <taxon>Flavobacteriales</taxon>
        <taxon>Flavobacteriaceae</taxon>
        <taxon>Salinimicrobium</taxon>
    </lineage>
</organism>
<sequence>MDDHALRLHPIRKRSILFNYSVFATAAVKPIFKNHFPLALQNSLLWCLFYPDPPILACAGQVEQQILRIYPGSLEFAHAALYVGDLQFHFKIFSLLIMKLKRLYLLPRLLLASLQSTLDFHLKYFCYILEYGTD</sequence>
<accession>A0A285X8F9</accession>
<keyword evidence="2" id="KW-1185">Reference proteome</keyword>
<dbReference type="EMBL" id="OCMF01000006">
    <property type="protein sequence ID" value="SOC81602.1"/>
    <property type="molecule type" value="Genomic_DNA"/>
</dbReference>
<name>A0A285X8F9_9FLAO</name>
<dbReference type="Proteomes" id="UP000219193">
    <property type="component" value="Unassembled WGS sequence"/>
</dbReference>
<gene>
    <name evidence="1" type="ORF">SAMN06296241_3183</name>
</gene>
<evidence type="ECO:0000313" key="1">
    <source>
        <dbReference type="EMBL" id="SOC81602.1"/>
    </source>
</evidence>
<evidence type="ECO:0000313" key="2">
    <source>
        <dbReference type="Proteomes" id="UP000219193"/>
    </source>
</evidence>
<protein>
    <submittedName>
        <fullName evidence="1">Uncharacterized protein</fullName>
    </submittedName>
</protein>
<dbReference type="AlphaFoldDB" id="A0A285X8F9"/>
<reference evidence="2" key="1">
    <citation type="submission" date="2017-09" db="EMBL/GenBank/DDBJ databases">
        <authorList>
            <person name="Varghese N."/>
            <person name="Submissions S."/>
        </authorList>
    </citation>
    <scope>NUCLEOTIDE SEQUENCE [LARGE SCALE GENOMIC DNA]</scope>
    <source>
        <strain evidence="2">CGMCC 1.12641</strain>
    </source>
</reference>
<proteinExistence type="predicted"/>